<dbReference type="Proteomes" id="UP001415857">
    <property type="component" value="Unassembled WGS sequence"/>
</dbReference>
<protein>
    <submittedName>
        <fullName evidence="3">Uncharacterized protein</fullName>
    </submittedName>
</protein>
<keyword evidence="4" id="KW-1185">Reference proteome</keyword>
<dbReference type="InterPro" id="IPR040389">
    <property type="entry name" value="SMR"/>
</dbReference>
<name>A0AAP0X3P6_LIQFO</name>
<accession>A0AAP0X3P6</accession>
<evidence type="ECO:0000256" key="1">
    <source>
        <dbReference type="ARBA" id="ARBA00023013"/>
    </source>
</evidence>
<dbReference type="GO" id="GO:0032875">
    <property type="term" value="P:regulation of DNA endoreduplication"/>
    <property type="evidence" value="ECO:0007669"/>
    <property type="project" value="InterPro"/>
</dbReference>
<sequence>MSTDLEFHNRLPTIRLQTIEVQTSQSSDVTDDNNGAVIQLENGVSDDDECQTPTSIEHKIPTILICPPAPRKPRHAAKCKRKLSEMEFFEIVHREEKKKKKNWGAQEATKWKLHRTTKIGCNSNPDSTQSVAIPI</sequence>
<gene>
    <name evidence="3" type="ORF">L1049_012048</name>
</gene>
<dbReference type="EMBL" id="JBBPBK010000006">
    <property type="protein sequence ID" value="KAK9283795.1"/>
    <property type="molecule type" value="Genomic_DNA"/>
</dbReference>
<keyword evidence="1" id="KW-0649">Protein kinase inhibitor</keyword>
<organism evidence="3 4">
    <name type="scientific">Liquidambar formosana</name>
    <name type="common">Formosan gum</name>
    <dbReference type="NCBI Taxonomy" id="63359"/>
    <lineage>
        <taxon>Eukaryota</taxon>
        <taxon>Viridiplantae</taxon>
        <taxon>Streptophyta</taxon>
        <taxon>Embryophyta</taxon>
        <taxon>Tracheophyta</taxon>
        <taxon>Spermatophyta</taxon>
        <taxon>Magnoliopsida</taxon>
        <taxon>eudicotyledons</taxon>
        <taxon>Gunneridae</taxon>
        <taxon>Pentapetalae</taxon>
        <taxon>Saxifragales</taxon>
        <taxon>Altingiaceae</taxon>
        <taxon>Liquidambar</taxon>
    </lineage>
</organism>
<dbReference type="PANTHER" id="PTHR33142">
    <property type="entry name" value="CYCLIN-DEPENDENT PROTEIN KINASE INHIBITOR SMR13"/>
    <property type="match status" value="1"/>
</dbReference>
<evidence type="ECO:0000313" key="3">
    <source>
        <dbReference type="EMBL" id="KAK9283795.1"/>
    </source>
</evidence>
<reference evidence="3 4" key="1">
    <citation type="journal article" date="2024" name="Plant J.">
        <title>Genome sequences and population genomics reveal climatic adaptation and genomic divergence between two closely related sweetgum species.</title>
        <authorList>
            <person name="Xu W.Q."/>
            <person name="Ren C.Q."/>
            <person name="Zhang X.Y."/>
            <person name="Comes H.P."/>
            <person name="Liu X.H."/>
            <person name="Li Y.G."/>
            <person name="Kettle C.J."/>
            <person name="Jalonen R."/>
            <person name="Gaisberger H."/>
            <person name="Ma Y.Z."/>
            <person name="Qiu Y.X."/>
        </authorList>
    </citation>
    <scope>NUCLEOTIDE SEQUENCE [LARGE SCALE GENOMIC DNA]</scope>
    <source>
        <strain evidence="3">Hangzhou</strain>
    </source>
</reference>
<dbReference type="GO" id="GO:0004860">
    <property type="term" value="F:protein kinase inhibitor activity"/>
    <property type="evidence" value="ECO:0007669"/>
    <property type="project" value="UniProtKB-KW"/>
</dbReference>
<proteinExistence type="predicted"/>
<dbReference type="PANTHER" id="PTHR33142:SF13">
    <property type="entry name" value="CYCLIN-DEPENDENT PROTEIN KINASE INHIBITOR SMR1"/>
    <property type="match status" value="1"/>
</dbReference>
<evidence type="ECO:0000313" key="4">
    <source>
        <dbReference type="Proteomes" id="UP001415857"/>
    </source>
</evidence>
<evidence type="ECO:0000256" key="2">
    <source>
        <dbReference type="ARBA" id="ARBA00023306"/>
    </source>
</evidence>
<comment type="caution">
    <text evidence="3">The sequence shown here is derived from an EMBL/GenBank/DDBJ whole genome shotgun (WGS) entry which is preliminary data.</text>
</comment>
<keyword evidence="2" id="KW-0131">Cell cycle</keyword>
<dbReference type="AlphaFoldDB" id="A0AAP0X3P6"/>